<accession>A0A1G2H2U0</accession>
<organism evidence="7 8">
    <name type="scientific">Candidatus Ryanbacteria bacterium RIFCSPLOWO2_02_FULL_47_14</name>
    <dbReference type="NCBI Taxonomy" id="1802129"/>
    <lineage>
        <taxon>Bacteria</taxon>
        <taxon>Candidatus Ryaniibacteriota</taxon>
    </lineage>
</organism>
<dbReference type="Proteomes" id="UP000177954">
    <property type="component" value="Unassembled WGS sequence"/>
</dbReference>
<evidence type="ECO:0000313" key="7">
    <source>
        <dbReference type="EMBL" id="OGZ56796.1"/>
    </source>
</evidence>
<dbReference type="GO" id="GO:0003735">
    <property type="term" value="F:structural constituent of ribosome"/>
    <property type="evidence" value="ECO:0007669"/>
    <property type="project" value="InterPro"/>
</dbReference>
<keyword evidence="5" id="KW-0699">rRNA-binding</keyword>
<dbReference type="GO" id="GO:1990904">
    <property type="term" value="C:ribonucleoprotein complex"/>
    <property type="evidence" value="ECO:0007669"/>
    <property type="project" value="UniProtKB-KW"/>
</dbReference>
<protein>
    <recommendedName>
        <fullName evidence="4 5">Large ribosomal subunit protein uL4</fullName>
    </recommendedName>
</protein>
<dbReference type="AlphaFoldDB" id="A0A1G2H2U0"/>
<name>A0A1G2H2U0_9BACT</name>
<evidence type="ECO:0000256" key="6">
    <source>
        <dbReference type="SAM" id="MobiDB-lite"/>
    </source>
</evidence>
<dbReference type="EMBL" id="MHNZ01000007">
    <property type="protein sequence ID" value="OGZ56796.1"/>
    <property type="molecule type" value="Genomic_DNA"/>
</dbReference>
<proteinExistence type="inferred from homology"/>
<evidence type="ECO:0000256" key="5">
    <source>
        <dbReference type="HAMAP-Rule" id="MF_01328"/>
    </source>
</evidence>
<keyword evidence="5" id="KW-0694">RNA-binding</keyword>
<dbReference type="PANTHER" id="PTHR10746:SF6">
    <property type="entry name" value="LARGE RIBOSOMAL SUBUNIT PROTEIN UL4M"/>
    <property type="match status" value="1"/>
</dbReference>
<comment type="function">
    <text evidence="5">Forms part of the polypeptide exit tunnel.</text>
</comment>
<dbReference type="Pfam" id="PF00573">
    <property type="entry name" value="Ribosomal_L4"/>
    <property type="match status" value="1"/>
</dbReference>
<dbReference type="InterPro" id="IPR002136">
    <property type="entry name" value="Ribosomal_uL4"/>
</dbReference>
<dbReference type="NCBIfam" id="TIGR03953">
    <property type="entry name" value="rplD_bact"/>
    <property type="match status" value="1"/>
</dbReference>
<keyword evidence="2 5" id="KW-0689">Ribosomal protein</keyword>
<evidence type="ECO:0000256" key="2">
    <source>
        <dbReference type="ARBA" id="ARBA00022980"/>
    </source>
</evidence>
<evidence type="ECO:0000313" key="8">
    <source>
        <dbReference type="Proteomes" id="UP000177954"/>
    </source>
</evidence>
<dbReference type="GO" id="GO:0005840">
    <property type="term" value="C:ribosome"/>
    <property type="evidence" value="ECO:0007669"/>
    <property type="project" value="UniProtKB-KW"/>
</dbReference>
<gene>
    <name evidence="5" type="primary">rplD</name>
    <name evidence="7" type="ORF">A3J04_03180</name>
</gene>
<feature type="compositionally biased region" description="Basic residues" evidence="6">
    <location>
        <begin position="59"/>
        <end position="77"/>
    </location>
</feature>
<comment type="caution">
    <text evidence="7">The sequence shown here is derived from an EMBL/GenBank/DDBJ whole genome shotgun (WGS) entry which is preliminary data.</text>
</comment>
<dbReference type="STRING" id="1802129.A3J04_03180"/>
<reference evidence="7 8" key="1">
    <citation type="journal article" date="2016" name="Nat. Commun.">
        <title>Thousands of microbial genomes shed light on interconnected biogeochemical processes in an aquifer system.</title>
        <authorList>
            <person name="Anantharaman K."/>
            <person name="Brown C.T."/>
            <person name="Hug L.A."/>
            <person name="Sharon I."/>
            <person name="Castelle C.J."/>
            <person name="Probst A.J."/>
            <person name="Thomas B.C."/>
            <person name="Singh A."/>
            <person name="Wilkins M.J."/>
            <person name="Karaoz U."/>
            <person name="Brodie E.L."/>
            <person name="Williams K.H."/>
            <person name="Hubbard S.S."/>
            <person name="Banfield J.F."/>
        </authorList>
    </citation>
    <scope>NUCLEOTIDE SEQUENCE [LARGE SCALE GENOMIC DNA]</scope>
</reference>
<dbReference type="InterPro" id="IPR023574">
    <property type="entry name" value="Ribosomal_uL4_dom_sf"/>
</dbReference>
<evidence type="ECO:0000256" key="4">
    <source>
        <dbReference type="ARBA" id="ARBA00035244"/>
    </source>
</evidence>
<sequence>MKAPLYNQEGTKIGVLELPDKLFGVRWNPTLVHDVLLALRSSRRRATAHAKGRGEVRGGGRKPWRQKGTGRARHGSRRSPIWIGGGVTHGPTKEKNYAKKANIKVRRGALASLLSKKFKEGEIFFVDDISLSEFKTKVATKILKSFSDGVGHGVGKRGGRALLLLEKTKPDTIRAFRNLPYVEIGEARNVNVESALVPKYLLFTKEAVEKVTF</sequence>
<keyword evidence="3 5" id="KW-0687">Ribonucleoprotein</keyword>
<dbReference type="GO" id="GO:0019843">
    <property type="term" value="F:rRNA binding"/>
    <property type="evidence" value="ECO:0007669"/>
    <property type="project" value="UniProtKB-UniRule"/>
</dbReference>
<dbReference type="InterPro" id="IPR013005">
    <property type="entry name" value="Ribosomal_uL4-like"/>
</dbReference>
<feature type="region of interest" description="Disordered" evidence="6">
    <location>
        <begin position="47"/>
        <end position="86"/>
    </location>
</feature>
<evidence type="ECO:0000256" key="1">
    <source>
        <dbReference type="ARBA" id="ARBA00010528"/>
    </source>
</evidence>
<evidence type="ECO:0000256" key="3">
    <source>
        <dbReference type="ARBA" id="ARBA00023274"/>
    </source>
</evidence>
<dbReference type="GO" id="GO:0006412">
    <property type="term" value="P:translation"/>
    <property type="evidence" value="ECO:0007669"/>
    <property type="project" value="UniProtKB-UniRule"/>
</dbReference>
<dbReference type="SUPFAM" id="SSF52166">
    <property type="entry name" value="Ribosomal protein L4"/>
    <property type="match status" value="1"/>
</dbReference>
<dbReference type="PANTHER" id="PTHR10746">
    <property type="entry name" value="50S RIBOSOMAL PROTEIN L4"/>
    <property type="match status" value="1"/>
</dbReference>
<comment type="function">
    <text evidence="5">One of the primary rRNA binding proteins, this protein initially binds near the 5'-end of the 23S rRNA. It is important during the early stages of 50S assembly. It makes multiple contacts with different domains of the 23S rRNA in the assembled 50S subunit and ribosome.</text>
</comment>
<comment type="similarity">
    <text evidence="1 5">Belongs to the universal ribosomal protein uL4 family.</text>
</comment>
<dbReference type="Gene3D" id="3.40.1370.10">
    <property type="match status" value="1"/>
</dbReference>
<dbReference type="HAMAP" id="MF_01328_B">
    <property type="entry name" value="Ribosomal_uL4_B"/>
    <property type="match status" value="1"/>
</dbReference>
<comment type="subunit">
    <text evidence="5">Part of the 50S ribosomal subunit.</text>
</comment>